<evidence type="ECO:0000313" key="4">
    <source>
        <dbReference type="Proteomes" id="UP000226192"/>
    </source>
</evidence>
<feature type="signal peptide" evidence="1">
    <location>
        <begin position="1"/>
        <end position="20"/>
    </location>
</feature>
<keyword evidence="1" id="KW-0732">Signal</keyword>
<proteinExistence type="predicted"/>
<dbReference type="Pfam" id="PF14856">
    <property type="entry name" value="Hce2"/>
    <property type="match status" value="1"/>
</dbReference>
<comment type="caution">
    <text evidence="3">The sequence shown here is derived from an EMBL/GenBank/DDBJ whole genome shotgun (WGS) entry which is preliminary data.</text>
</comment>
<dbReference type="EMBL" id="NJET01000211">
    <property type="protein sequence ID" value="PHH59376.1"/>
    <property type="molecule type" value="Genomic_DNA"/>
</dbReference>
<sequence length="172" mass="19548">MKLLLSSCAIFLALPFFALAIPTAVQESDVSYVEKLQNKTVALEVYDQGDTTSFRLRKRTNQCGHSTFENRGSEASPLISDCETLMFNIRKDGRWRLSTGVHRTVATFGTCAFGAQVRKQWYTYIGHEDIIDLIRDSIRDFRRGDGKVGSRGEMQCRGDLLWANVEWGLYHT</sequence>
<dbReference type="OrthoDB" id="73875at2759"/>
<evidence type="ECO:0000256" key="1">
    <source>
        <dbReference type="SAM" id="SignalP"/>
    </source>
</evidence>
<feature type="chain" id="PRO_5012203150" description="Ecp2 effector protein-like domain-containing protein" evidence="1">
    <location>
        <begin position="21"/>
        <end position="172"/>
    </location>
</feature>
<dbReference type="InterPro" id="IPR029226">
    <property type="entry name" value="Ecp2-like"/>
</dbReference>
<gene>
    <name evidence="3" type="ORF">CDD81_3335</name>
</gene>
<evidence type="ECO:0000259" key="2">
    <source>
        <dbReference type="Pfam" id="PF14856"/>
    </source>
</evidence>
<name>A0A2C5XVA8_9HYPO</name>
<accession>A0A2C5XVA8</accession>
<dbReference type="STRING" id="1399860.A0A2C5XVA8"/>
<protein>
    <recommendedName>
        <fullName evidence="2">Ecp2 effector protein-like domain-containing protein</fullName>
    </recommendedName>
</protein>
<dbReference type="AlphaFoldDB" id="A0A2C5XVA8"/>
<keyword evidence="4" id="KW-1185">Reference proteome</keyword>
<feature type="domain" description="Ecp2 effector protein-like" evidence="2">
    <location>
        <begin position="62"/>
        <end position="156"/>
    </location>
</feature>
<reference evidence="3 4" key="1">
    <citation type="submission" date="2017-06" db="EMBL/GenBank/DDBJ databases">
        <title>Ant-infecting Ophiocordyceps genomes reveal a high diversity of potential behavioral manipulation genes and a possible major role for enterotoxins.</title>
        <authorList>
            <person name="De Bekker C."/>
            <person name="Evans H.C."/>
            <person name="Brachmann A."/>
            <person name="Hughes D.P."/>
        </authorList>
    </citation>
    <scope>NUCLEOTIDE SEQUENCE [LARGE SCALE GENOMIC DNA]</scope>
    <source>
        <strain evidence="3 4">Map64</strain>
    </source>
</reference>
<organism evidence="3 4">
    <name type="scientific">Ophiocordyceps australis</name>
    <dbReference type="NCBI Taxonomy" id="1399860"/>
    <lineage>
        <taxon>Eukaryota</taxon>
        <taxon>Fungi</taxon>
        <taxon>Dikarya</taxon>
        <taxon>Ascomycota</taxon>
        <taxon>Pezizomycotina</taxon>
        <taxon>Sordariomycetes</taxon>
        <taxon>Hypocreomycetidae</taxon>
        <taxon>Hypocreales</taxon>
        <taxon>Ophiocordycipitaceae</taxon>
        <taxon>Ophiocordyceps</taxon>
    </lineage>
</organism>
<dbReference type="Proteomes" id="UP000226192">
    <property type="component" value="Unassembled WGS sequence"/>
</dbReference>
<evidence type="ECO:0000313" key="3">
    <source>
        <dbReference type="EMBL" id="PHH59376.1"/>
    </source>
</evidence>